<dbReference type="NCBIfam" id="TIGR01512">
    <property type="entry name" value="ATPase-IB2_Cd"/>
    <property type="match status" value="1"/>
</dbReference>
<evidence type="ECO:0000256" key="4">
    <source>
        <dbReference type="ARBA" id="ARBA00022692"/>
    </source>
</evidence>
<dbReference type="InterPro" id="IPR023299">
    <property type="entry name" value="ATPase_P-typ_cyto_dom_N"/>
</dbReference>
<keyword evidence="8" id="KW-0460">Magnesium</keyword>
<comment type="caution">
    <text evidence="15">The sequence shown here is derived from an EMBL/GenBank/DDBJ whole genome shotgun (WGS) entry which is preliminary data.</text>
</comment>
<evidence type="ECO:0000256" key="1">
    <source>
        <dbReference type="ARBA" id="ARBA00004651"/>
    </source>
</evidence>
<dbReference type="PRINTS" id="PR00119">
    <property type="entry name" value="CATATPASE"/>
</dbReference>
<evidence type="ECO:0000256" key="3">
    <source>
        <dbReference type="ARBA" id="ARBA00022475"/>
    </source>
</evidence>
<evidence type="ECO:0000256" key="10">
    <source>
        <dbReference type="ARBA" id="ARBA00022989"/>
    </source>
</evidence>
<reference evidence="15" key="1">
    <citation type="submission" date="2018-01" db="EMBL/GenBank/DDBJ databases">
        <authorList>
            <consortium name="Urmite Genomes"/>
        </authorList>
    </citation>
    <scope>NUCLEOTIDE SEQUENCE [LARGE SCALE GENOMIC DNA]</scope>
    <source>
        <strain evidence="15">AFP003</strain>
    </source>
</reference>
<sequence>MTCTTAQPTRTRSSDTRRSPVSGLWSVASIRWATVALALFVAGLAAQLLGAPTWAWWVLYLACYLTGGWEPAWEGLQALRSRTLDVDLLMVLAAIGAASIGQVFDGALLIVIFATSGALEDAATKRTEDSVKGLLDLAPERAIRLAADGIEESVHATELRVGDLVSVRPGERVCADGVVVDGASDVDQSSVTGEPMPVAKAAHDEVFAGTLNGAGALRVRVTKDPSDTVVARIVALVAAASATKAKTQLFIEKVEQRYSVGVVVATLALFAVPLILGADLRSTLLRAMTFMIVASPCAVVLATMPPLLSAIANAGRRGVLVKSAVAMEHLADTTLVTIDKTGTLTTGTPRLSGIAVIEDCYSDDDVLRIAASAEQFSEHPLGRAIVAAARARKLPVAEATDFQALPGRGVRACVSDRSIEVLSPRAFQSNPAAASDLERQGTTAVLVVVDAAPVGVLGLDDTVREGSQSVVGAIVAITAGPPVLLTGDTRLAAEQLAAQVGITDVRADLLPEDKVAAVRQLQADGHRVLLVGDGINDAPAMAAAHASIAMGRNGADLTLETADAVTVRDELTTIPAVVALARRARRVVIANLAIAAAFITGLVVWDLFGHLPLPLGVAGHEGSTIVVALNGLRLLSGRAWPTAADAPGS</sequence>
<dbReference type="InterPro" id="IPR023214">
    <property type="entry name" value="HAD_sf"/>
</dbReference>
<feature type="transmembrane region" description="Helical" evidence="12">
    <location>
        <begin position="588"/>
        <end position="608"/>
    </location>
</feature>
<dbReference type="PRINTS" id="PR00941">
    <property type="entry name" value="CDATPASE"/>
</dbReference>
<dbReference type="GO" id="GO:0046872">
    <property type="term" value="F:metal ion binding"/>
    <property type="evidence" value="ECO:0007669"/>
    <property type="project" value="UniProtKB-KW"/>
</dbReference>
<dbReference type="FunFam" id="2.70.150.10:FF:000002">
    <property type="entry name" value="Copper-transporting ATPase 1, putative"/>
    <property type="match status" value="1"/>
</dbReference>
<dbReference type="Gene3D" id="2.70.150.10">
    <property type="entry name" value="Calcium-transporting ATPase, cytoplasmic transduction domain A"/>
    <property type="match status" value="1"/>
</dbReference>
<evidence type="ECO:0000256" key="9">
    <source>
        <dbReference type="ARBA" id="ARBA00022967"/>
    </source>
</evidence>
<dbReference type="GO" id="GO:0019829">
    <property type="term" value="F:ATPase-coupled monoatomic cation transmembrane transporter activity"/>
    <property type="evidence" value="ECO:0007669"/>
    <property type="project" value="InterPro"/>
</dbReference>
<dbReference type="GO" id="GO:0005524">
    <property type="term" value="F:ATP binding"/>
    <property type="evidence" value="ECO:0007669"/>
    <property type="project" value="UniProtKB-UniRule"/>
</dbReference>
<evidence type="ECO:0000256" key="6">
    <source>
        <dbReference type="ARBA" id="ARBA00022741"/>
    </source>
</evidence>
<evidence type="ECO:0000256" key="7">
    <source>
        <dbReference type="ARBA" id="ARBA00022840"/>
    </source>
</evidence>
<dbReference type="PROSITE" id="PS00154">
    <property type="entry name" value="ATPASE_E1_E2"/>
    <property type="match status" value="1"/>
</dbReference>
<feature type="transmembrane region" description="Helical" evidence="12">
    <location>
        <begin position="284"/>
        <end position="308"/>
    </location>
</feature>
<accession>A0A2K4YG51</accession>
<dbReference type="Pfam" id="PF00702">
    <property type="entry name" value="Hydrolase"/>
    <property type="match status" value="1"/>
</dbReference>
<dbReference type="GO" id="GO:0016887">
    <property type="term" value="F:ATP hydrolysis activity"/>
    <property type="evidence" value="ECO:0007669"/>
    <property type="project" value="InterPro"/>
</dbReference>
<evidence type="ECO:0000256" key="12">
    <source>
        <dbReference type="RuleBase" id="RU362081"/>
    </source>
</evidence>
<proteinExistence type="inferred from homology"/>
<keyword evidence="3 12" id="KW-1003">Cell membrane</keyword>
<evidence type="ECO:0000256" key="11">
    <source>
        <dbReference type="ARBA" id="ARBA00023136"/>
    </source>
</evidence>
<dbReference type="SFLD" id="SFLDF00027">
    <property type="entry name" value="p-type_atpase"/>
    <property type="match status" value="1"/>
</dbReference>
<feature type="transmembrane region" description="Helical" evidence="12">
    <location>
        <begin position="258"/>
        <end position="278"/>
    </location>
</feature>
<evidence type="ECO:0000313" key="15">
    <source>
        <dbReference type="EMBL" id="SOX55761.1"/>
    </source>
</evidence>
<keyword evidence="16" id="KW-1185">Reference proteome</keyword>
<dbReference type="InterPro" id="IPR051949">
    <property type="entry name" value="Cation_Transport_ATPase"/>
</dbReference>
<dbReference type="Gene3D" id="3.40.1110.10">
    <property type="entry name" value="Calcium-transporting ATPase, cytoplasmic domain N"/>
    <property type="match status" value="1"/>
</dbReference>
<evidence type="ECO:0000256" key="8">
    <source>
        <dbReference type="ARBA" id="ARBA00022842"/>
    </source>
</evidence>
<dbReference type="InterPro" id="IPR008250">
    <property type="entry name" value="ATPase_P-typ_transduc_dom_A_sf"/>
</dbReference>
<keyword evidence="5 12" id="KW-0479">Metal-binding</keyword>
<dbReference type="NCBIfam" id="TIGR01494">
    <property type="entry name" value="ATPase_P-type"/>
    <property type="match status" value="1"/>
</dbReference>
<dbReference type="EMBL" id="FXEG02000005">
    <property type="protein sequence ID" value="SOX55761.1"/>
    <property type="molecule type" value="Genomic_DNA"/>
</dbReference>
<dbReference type="SUPFAM" id="SSF81665">
    <property type="entry name" value="Calcium ATPase, transmembrane domain M"/>
    <property type="match status" value="1"/>
</dbReference>
<organism evidence="15 16">
    <name type="scientific">Mycobacterium ahvazicum</name>
    <dbReference type="NCBI Taxonomy" id="1964395"/>
    <lineage>
        <taxon>Bacteria</taxon>
        <taxon>Bacillati</taxon>
        <taxon>Actinomycetota</taxon>
        <taxon>Actinomycetes</taxon>
        <taxon>Mycobacteriales</taxon>
        <taxon>Mycobacteriaceae</taxon>
        <taxon>Mycobacterium</taxon>
        <taxon>Mycobacterium simiae complex</taxon>
    </lineage>
</organism>
<dbReference type="Proteomes" id="UP000236318">
    <property type="component" value="Unassembled WGS sequence"/>
</dbReference>
<feature type="transmembrane region" description="Helical" evidence="12">
    <location>
        <begin position="89"/>
        <end position="116"/>
    </location>
</feature>
<keyword evidence="6 12" id="KW-0547">Nucleotide-binding</keyword>
<dbReference type="InterPro" id="IPR036412">
    <property type="entry name" value="HAD-like_sf"/>
</dbReference>
<protein>
    <submittedName>
        <fullName evidence="15">Cadmium-translocating P-type ATPase</fullName>
    </submittedName>
</protein>
<dbReference type="InterPro" id="IPR001757">
    <property type="entry name" value="P_typ_ATPase"/>
</dbReference>
<keyword evidence="9" id="KW-1278">Translocase</keyword>
<feature type="region of interest" description="Disordered" evidence="13">
    <location>
        <begin position="1"/>
        <end position="20"/>
    </location>
</feature>
<dbReference type="SFLD" id="SFLDG00002">
    <property type="entry name" value="C1.7:_P-type_atpase_like"/>
    <property type="match status" value="1"/>
</dbReference>
<dbReference type="PANTHER" id="PTHR43079:SF1">
    <property type="entry name" value="CADMIUM_ZINC-TRANSPORTING ATPASE HMA1, CHLOROPLASTIC-RELATED"/>
    <property type="match status" value="1"/>
</dbReference>
<evidence type="ECO:0000259" key="14">
    <source>
        <dbReference type="Pfam" id="PF00122"/>
    </source>
</evidence>
<gene>
    <name evidence="15" type="ORF">MAAFP003_4455</name>
</gene>
<keyword evidence="11 12" id="KW-0472">Membrane</keyword>
<comment type="subcellular location">
    <subcellularLocation>
        <location evidence="1">Cell membrane</location>
        <topology evidence="1">Multi-pass membrane protein</topology>
    </subcellularLocation>
</comment>
<dbReference type="RefSeq" id="WP_096289885.1">
    <property type="nucleotide sequence ID" value="NZ_FXEG02000005.1"/>
</dbReference>
<keyword evidence="7 12" id="KW-0067">ATP-binding</keyword>
<dbReference type="Gene3D" id="3.40.50.1000">
    <property type="entry name" value="HAD superfamily/HAD-like"/>
    <property type="match status" value="1"/>
</dbReference>
<feature type="domain" description="P-type ATPase A" evidence="14">
    <location>
        <begin position="137"/>
        <end position="237"/>
    </location>
</feature>
<keyword evidence="10 12" id="KW-1133">Transmembrane helix</keyword>
<dbReference type="SUPFAM" id="SSF81653">
    <property type="entry name" value="Calcium ATPase, transduction domain A"/>
    <property type="match status" value="1"/>
</dbReference>
<dbReference type="InterPro" id="IPR059000">
    <property type="entry name" value="ATPase_P-type_domA"/>
</dbReference>
<dbReference type="InterPro" id="IPR018303">
    <property type="entry name" value="ATPase_P-typ_P_site"/>
</dbReference>
<dbReference type="AlphaFoldDB" id="A0A2K4YG51"/>
<evidence type="ECO:0000256" key="5">
    <source>
        <dbReference type="ARBA" id="ARBA00022723"/>
    </source>
</evidence>
<keyword evidence="4 12" id="KW-0812">Transmembrane</keyword>
<dbReference type="InterPro" id="IPR027256">
    <property type="entry name" value="P-typ_ATPase_IB"/>
</dbReference>
<name>A0A2K4YG51_9MYCO</name>
<dbReference type="NCBIfam" id="TIGR01525">
    <property type="entry name" value="ATPase-IB_hvy"/>
    <property type="match status" value="1"/>
</dbReference>
<evidence type="ECO:0000256" key="13">
    <source>
        <dbReference type="SAM" id="MobiDB-lite"/>
    </source>
</evidence>
<dbReference type="SFLD" id="SFLDS00003">
    <property type="entry name" value="Haloacid_Dehalogenase"/>
    <property type="match status" value="1"/>
</dbReference>
<evidence type="ECO:0000313" key="16">
    <source>
        <dbReference type="Proteomes" id="UP000236318"/>
    </source>
</evidence>
<dbReference type="PANTHER" id="PTHR43079">
    <property type="entry name" value="PROBABLE CADMIUM/ZINC-TRANSPORTING ATPASE HMA1"/>
    <property type="match status" value="1"/>
</dbReference>
<dbReference type="InterPro" id="IPR044492">
    <property type="entry name" value="P_typ_ATPase_HD_dom"/>
</dbReference>
<dbReference type="Pfam" id="PF00122">
    <property type="entry name" value="E1-E2_ATPase"/>
    <property type="match status" value="1"/>
</dbReference>
<dbReference type="InterPro" id="IPR023298">
    <property type="entry name" value="ATPase_P-typ_TM_dom_sf"/>
</dbReference>
<comment type="similarity">
    <text evidence="2 12">Belongs to the cation transport ATPase (P-type) (TC 3.A.3) family. Type IB subfamily.</text>
</comment>
<dbReference type="SUPFAM" id="SSF56784">
    <property type="entry name" value="HAD-like"/>
    <property type="match status" value="1"/>
</dbReference>
<dbReference type="GO" id="GO:0005886">
    <property type="term" value="C:plasma membrane"/>
    <property type="evidence" value="ECO:0007669"/>
    <property type="project" value="UniProtKB-SubCell"/>
</dbReference>
<evidence type="ECO:0000256" key="2">
    <source>
        <dbReference type="ARBA" id="ARBA00006024"/>
    </source>
</evidence>
<dbReference type="OrthoDB" id="7059309at2"/>